<evidence type="ECO:0000313" key="4">
    <source>
        <dbReference type="Proteomes" id="UP000225182"/>
    </source>
</evidence>
<dbReference type="PANTHER" id="PTHR43022">
    <property type="entry name" value="PROTEIN SMF"/>
    <property type="match status" value="1"/>
</dbReference>
<dbReference type="Gene3D" id="3.40.50.450">
    <property type="match status" value="1"/>
</dbReference>
<comment type="caution">
    <text evidence="3">The sequence shown here is derived from an EMBL/GenBank/DDBJ whole genome shotgun (WGS) entry which is preliminary data.</text>
</comment>
<dbReference type="RefSeq" id="WP_098540578.1">
    <property type="nucleotide sequence ID" value="NZ_NUYN01000021.1"/>
</dbReference>
<dbReference type="AlphaFoldDB" id="A0A2B1KM87"/>
<dbReference type="Proteomes" id="UP000225182">
    <property type="component" value="Unassembled WGS sequence"/>
</dbReference>
<dbReference type="InterPro" id="IPR057666">
    <property type="entry name" value="DrpA_SLOG"/>
</dbReference>
<evidence type="ECO:0000259" key="2">
    <source>
        <dbReference type="Pfam" id="PF02481"/>
    </source>
</evidence>
<evidence type="ECO:0000256" key="1">
    <source>
        <dbReference type="ARBA" id="ARBA00006525"/>
    </source>
</evidence>
<evidence type="ECO:0000313" key="3">
    <source>
        <dbReference type="EMBL" id="PFN25112.1"/>
    </source>
</evidence>
<proteinExistence type="inferred from homology"/>
<dbReference type="InterPro" id="IPR003488">
    <property type="entry name" value="DprA"/>
</dbReference>
<feature type="domain" description="Smf/DprA SLOG" evidence="2">
    <location>
        <begin position="82"/>
        <end position="289"/>
    </location>
</feature>
<protein>
    <submittedName>
        <fullName evidence="3">DNA-protecting protein DprA</fullName>
    </submittedName>
</protein>
<dbReference type="GO" id="GO:0009294">
    <property type="term" value="P:DNA-mediated transformation"/>
    <property type="evidence" value="ECO:0007669"/>
    <property type="project" value="InterPro"/>
</dbReference>
<name>A0A2B1KM87_BACCE</name>
<accession>A0A2B1KM87</accession>
<comment type="similarity">
    <text evidence="1">Belongs to the DprA/Smf family.</text>
</comment>
<dbReference type="SUPFAM" id="SSF102405">
    <property type="entry name" value="MCP/YpsA-like"/>
    <property type="match status" value="1"/>
</dbReference>
<dbReference type="PANTHER" id="PTHR43022:SF1">
    <property type="entry name" value="PROTEIN SMF"/>
    <property type="match status" value="1"/>
</dbReference>
<sequence length="323" mass="36275">MKELWIALTYVKGLGIKRIRKIYDEFPMLTLGDLRDEKTLDQIGKIIKNKRVVEVLSDYYYIKKQVEKAKESKKFHEENGVQVITISDEGYPSLLHKIDDAPIVLYGKGNIQLLEVQQSIAVVGTRKPTEMGKKMARRIASHFAAKDYVIVSGLAIGIDTEAHIGALEADGKTIAILAGGLESVFPKENAHLAEEILQKGGLLVSEYPLNSQMFRAAFVQRDRIQSGISAAVCPVQTDIKGGTQHTISFAKAQNRFLFCPKPMEEVPATKGIMKLLEEGVFSLQNTEDMECIEEKIESKLRELLHVNKDEEQVIYESQLDLFH</sequence>
<dbReference type="Pfam" id="PF02481">
    <property type="entry name" value="DNA_processg_A"/>
    <property type="match status" value="1"/>
</dbReference>
<gene>
    <name evidence="3" type="primary">dprA</name>
    <name evidence="3" type="ORF">COJ50_13650</name>
</gene>
<reference evidence="3 4" key="1">
    <citation type="submission" date="2017-09" db="EMBL/GenBank/DDBJ databases">
        <title>Large-scale bioinformatics analysis of Bacillus genomes uncovers conserved roles of natural products in bacterial physiology.</title>
        <authorList>
            <consortium name="Agbiome Team Llc"/>
            <person name="Bleich R.M."/>
            <person name="Grubbs K.J."/>
            <person name="Santa Maria K.C."/>
            <person name="Allen S.E."/>
            <person name="Farag S."/>
            <person name="Shank E.A."/>
            <person name="Bowers A."/>
        </authorList>
    </citation>
    <scope>NUCLEOTIDE SEQUENCE [LARGE SCALE GENOMIC DNA]</scope>
    <source>
        <strain evidence="3 4">AFS076905</strain>
    </source>
</reference>
<dbReference type="NCBIfam" id="TIGR00732">
    <property type="entry name" value="dprA"/>
    <property type="match status" value="1"/>
</dbReference>
<dbReference type="EMBL" id="NUYN01000021">
    <property type="protein sequence ID" value="PFN25112.1"/>
    <property type="molecule type" value="Genomic_DNA"/>
</dbReference>
<organism evidence="3 4">
    <name type="scientific">Bacillus cereus</name>
    <dbReference type="NCBI Taxonomy" id="1396"/>
    <lineage>
        <taxon>Bacteria</taxon>
        <taxon>Bacillati</taxon>
        <taxon>Bacillota</taxon>
        <taxon>Bacilli</taxon>
        <taxon>Bacillales</taxon>
        <taxon>Bacillaceae</taxon>
        <taxon>Bacillus</taxon>
        <taxon>Bacillus cereus group</taxon>
    </lineage>
</organism>